<dbReference type="Proteomes" id="UP000178534">
    <property type="component" value="Unassembled WGS sequence"/>
</dbReference>
<dbReference type="EMBL" id="MHLP01000030">
    <property type="protein sequence ID" value="OGZ11979.1"/>
    <property type="molecule type" value="Genomic_DNA"/>
</dbReference>
<comment type="caution">
    <text evidence="2">The sequence shown here is derived from an EMBL/GenBank/DDBJ whole genome shotgun (WGS) entry which is preliminary data.</text>
</comment>
<feature type="transmembrane region" description="Helical" evidence="1">
    <location>
        <begin position="30"/>
        <end position="50"/>
    </location>
</feature>
<dbReference type="AlphaFoldDB" id="A0A1G2DEC9"/>
<dbReference type="STRING" id="1798665.A2942_01720"/>
<sequence>MIARDFVIQKSPIFKPPGSNKAKSIEVDKFCFFSCFFPLIYGFNQGYLLYGLGKVKISPFFFFLR</sequence>
<evidence type="ECO:0000313" key="3">
    <source>
        <dbReference type="Proteomes" id="UP000178534"/>
    </source>
</evidence>
<reference evidence="2 3" key="1">
    <citation type="journal article" date="2016" name="Nat. Commun.">
        <title>Thousands of microbial genomes shed light on interconnected biogeochemical processes in an aquifer system.</title>
        <authorList>
            <person name="Anantharaman K."/>
            <person name="Brown C.T."/>
            <person name="Hug L.A."/>
            <person name="Sharon I."/>
            <person name="Castelle C.J."/>
            <person name="Probst A.J."/>
            <person name="Thomas B.C."/>
            <person name="Singh A."/>
            <person name="Wilkins M.J."/>
            <person name="Karaoz U."/>
            <person name="Brodie E.L."/>
            <person name="Williams K.H."/>
            <person name="Hubbard S.S."/>
            <person name="Banfield J.F."/>
        </authorList>
    </citation>
    <scope>NUCLEOTIDE SEQUENCE [LARGE SCALE GENOMIC DNA]</scope>
</reference>
<evidence type="ECO:0000313" key="2">
    <source>
        <dbReference type="EMBL" id="OGZ11979.1"/>
    </source>
</evidence>
<protein>
    <submittedName>
        <fullName evidence="2">Uncharacterized protein</fullName>
    </submittedName>
</protein>
<name>A0A1G2DEC9_9BACT</name>
<proteinExistence type="predicted"/>
<keyword evidence="1" id="KW-1133">Transmembrane helix</keyword>
<keyword evidence="1" id="KW-0812">Transmembrane</keyword>
<keyword evidence="1" id="KW-0472">Membrane</keyword>
<gene>
    <name evidence="2" type="ORF">A2942_01720</name>
</gene>
<accession>A0A1G2DEC9</accession>
<evidence type="ECO:0000256" key="1">
    <source>
        <dbReference type="SAM" id="Phobius"/>
    </source>
</evidence>
<organism evidence="2 3">
    <name type="scientific">Candidatus Lloydbacteria bacterium RIFCSPLOWO2_01_FULL_50_20</name>
    <dbReference type="NCBI Taxonomy" id="1798665"/>
    <lineage>
        <taxon>Bacteria</taxon>
        <taxon>Candidatus Lloydiibacteriota</taxon>
    </lineage>
</organism>